<feature type="region of interest" description="Disordered" evidence="1">
    <location>
        <begin position="290"/>
        <end position="318"/>
    </location>
</feature>
<dbReference type="GeneID" id="2873242"/>
<reference evidence="5" key="1">
    <citation type="journal article" date="2005" name="Nature">
        <title>Sequencing of Aspergillus nidulans and comparative analysis with A. fumigatus and A. oryzae.</title>
        <authorList>
            <person name="Galagan J.E."/>
            <person name="Calvo S.E."/>
            <person name="Cuomo C."/>
            <person name="Ma L.J."/>
            <person name="Wortman J.R."/>
            <person name="Batzoglou S."/>
            <person name="Lee S.I."/>
            <person name="Basturkmen M."/>
            <person name="Spevak C.C."/>
            <person name="Clutterbuck J."/>
            <person name="Kapitonov V."/>
            <person name="Jurka J."/>
            <person name="Scazzocchio C."/>
            <person name="Farman M."/>
            <person name="Butler J."/>
            <person name="Purcell S."/>
            <person name="Harris S."/>
            <person name="Braus G.H."/>
            <person name="Draht O."/>
            <person name="Busch S."/>
            <person name="D'Enfert C."/>
            <person name="Bouchier C."/>
            <person name="Goldman G.H."/>
            <person name="Bell-Pedersen D."/>
            <person name="Griffiths-Jones S."/>
            <person name="Doonan J.H."/>
            <person name="Yu J."/>
            <person name="Vienken K."/>
            <person name="Pain A."/>
            <person name="Freitag M."/>
            <person name="Selker E.U."/>
            <person name="Archer D.B."/>
            <person name="Penalva M.A."/>
            <person name="Oakley B.R."/>
            <person name="Momany M."/>
            <person name="Tanaka T."/>
            <person name="Kumagai T."/>
            <person name="Asai K."/>
            <person name="Machida M."/>
            <person name="Nierman W.C."/>
            <person name="Denning D.W."/>
            <person name="Caddick M."/>
            <person name="Hynes M."/>
            <person name="Paoletti M."/>
            <person name="Fischer R."/>
            <person name="Miller B."/>
            <person name="Dyer P."/>
            <person name="Sachs M.S."/>
            <person name="Osmani S.A."/>
            <person name="Birren B.W."/>
        </authorList>
    </citation>
    <scope>NUCLEOTIDE SEQUENCE [LARGE SCALE GENOMIC DNA]</scope>
    <source>
        <strain evidence="5">FGSC A4 / ATCC 38163 / CBS 112.46 / NRRL 194 / M139</strain>
    </source>
</reference>
<keyword evidence="5" id="KW-1185">Reference proteome</keyword>
<proteinExistence type="predicted"/>
<dbReference type="Proteomes" id="UP000000560">
    <property type="component" value="Chromosome II"/>
</dbReference>
<feature type="compositionally biased region" description="Polar residues" evidence="1">
    <location>
        <begin position="305"/>
        <end position="318"/>
    </location>
</feature>
<dbReference type="InParanoid" id="Q5B6L2"/>
<evidence type="ECO:0000256" key="2">
    <source>
        <dbReference type="SAM" id="SignalP"/>
    </source>
</evidence>
<accession>C8V6S3</accession>
<dbReference type="eggNOG" id="ENOG502SABV">
    <property type="taxonomic scope" value="Eukaryota"/>
</dbReference>
<dbReference type="OMA" id="DKMCKDT"/>
<dbReference type="VEuPathDB" id="FungiDB:AN3818"/>
<dbReference type="KEGG" id="ani:ANIA_03818"/>
<dbReference type="RefSeq" id="XP_661422.1">
    <property type="nucleotide sequence ID" value="XM_656330.1"/>
</dbReference>
<evidence type="ECO:0000313" key="5">
    <source>
        <dbReference type="Proteomes" id="UP000000560"/>
    </source>
</evidence>
<dbReference type="EMBL" id="BN001302">
    <property type="protein sequence ID" value="CBF75318.1"/>
    <property type="molecule type" value="Genomic_DNA"/>
</dbReference>
<feature type="domain" description="DUF7492" evidence="3">
    <location>
        <begin position="19"/>
        <end position="278"/>
    </location>
</feature>
<evidence type="ECO:0000256" key="1">
    <source>
        <dbReference type="SAM" id="MobiDB-lite"/>
    </source>
</evidence>
<dbReference type="HOGENOM" id="CLU_019095_0_1_1"/>
<dbReference type="Pfam" id="PF24320">
    <property type="entry name" value="DUF7492"/>
    <property type="match status" value="1"/>
</dbReference>
<name>Q5B6L2_EMENI</name>
<dbReference type="AlphaFoldDB" id="Q5B6L2"/>
<reference evidence="5" key="2">
    <citation type="journal article" date="2009" name="Fungal Genet. Biol.">
        <title>The 2008 update of the Aspergillus nidulans genome annotation: a community effort.</title>
        <authorList>
            <person name="Wortman J.R."/>
            <person name="Gilsenan J.M."/>
            <person name="Joardar V."/>
            <person name="Deegan J."/>
            <person name="Clutterbuck J."/>
            <person name="Andersen M.R."/>
            <person name="Archer D."/>
            <person name="Bencina M."/>
            <person name="Braus G."/>
            <person name="Coutinho P."/>
            <person name="von Dohren H."/>
            <person name="Doonan J."/>
            <person name="Driessen A.J."/>
            <person name="Durek P."/>
            <person name="Espeso E."/>
            <person name="Fekete E."/>
            <person name="Flipphi M."/>
            <person name="Estrada C.G."/>
            <person name="Geysens S."/>
            <person name="Goldman G."/>
            <person name="de Groot P.W."/>
            <person name="Hansen K."/>
            <person name="Harris S.D."/>
            <person name="Heinekamp T."/>
            <person name="Helmstaedt K."/>
            <person name="Henrissat B."/>
            <person name="Hofmann G."/>
            <person name="Homan T."/>
            <person name="Horio T."/>
            <person name="Horiuchi H."/>
            <person name="James S."/>
            <person name="Jones M."/>
            <person name="Karaffa L."/>
            <person name="Karanyi Z."/>
            <person name="Kato M."/>
            <person name="Keller N."/>
            <person name="Kelly D.E."/>
            <person name="Kiel J.A."/>
            <person name="Kim J.M."/>
            <person name="van der Klei I.J."/>
            <person name="Klis F.M."/>
            <person name="Kovalchuk A."/>
            <person name="Krasevec N."/>
            <person name="Kubicek C.P."/>
            <person name="Liu B."/>
            <person name="Maccabe A."/>
            <person name="Meyer V."/>
            <person name="Mirabito P."/>
            <person name="Miskei M."/>
            <person name="Mos M."/>
            <person name="Mullins J."/>
            <person name="Nelson D.R."/>
            <person name="Nielsen J."/>
            <person name="Oakley B.R."/>
            <person name="Osmani S.A."/>
            <person name="Pakula T."/>
            <person name="Paszewski A."/>
            <person name="Paulsen I."/>
            <person name="Pilsyk S."/>
            <person name="Pocsi I."/>
            <person name="Punt P.J."/>
            <person name="Ram A.F."/>
            <person name="Ren Q."/>
            <person name="Robellet X."/>
            <person name="Robson G."/>
            <person name="Seiboth B."/>
            <person name="van Solingen P."/>
            <person name="Specht T."/>
            <person name="Sun J."/>
            <person name="Taheri-Talesh N."/>
            <person name="Takeshita N."/>
            <person name="Ussery D."/>
            <person name="vanKuyk P.A."/>
            <person name="Visser H."/>
            <person name="van de Vondervoort P.J."/>
            <person name="de Vries R.P."/>
            <person name="Walton J."/>
            <person name="Xiang X."/>
            <person name="Xiong Y."/>
            <person name="Zeng A.P."/>
            <person name="Brandt B.W."/>
            <person name="Cornell M.J."/>
            <person name="van den Hondel C.A."/>
            <person name="Visser J."/>
            <person name="Oliver S.G."/>
            <person name="Turner G."/>
        </authorList>
    </citation>
    <scope>GENOME REANNOTATION</scope>
    <source>
        <strain evidence="5">FGSC A4 / ATCC 38163 / CBS 112.46 / NRRL 194 / M139</strain>
    </source>
</reference>
<feature type="signal peptide" evidence="2">
    <location>
        <begin position="1"/>
        <end position="20"/>
    </location>
</feature>
<accession>Q5B6L2</accession>
<evidence type="ECO:0000259" key="3">
    <source>
        <dbReference type="Pfam" id="PF24320"/>
    </source>
</evidence>
<dbReference type="InterPro" id="IPR055915">
    <property type="entry name" value="DUF7492"/>
</dbReference>
<feature type="chain" id="PRO_5030175775" description="DUF7492 domain-containing protein" evidence="2">
    <location>
        <begin position="21"/>
        <end position="348"/>
    </location>
</feature>
<gene>
    <name evidence="4" type="ORF">ANIA_03818</name>
</gene>
<protein>
    <recommendedName>
        <fullName evidence="3">DUF7492 domain-containing protein</fullName>
    </recommendedName>
</protein>
<evidence type="ECO:0000313" key="4">
    <source>
        <dbReference type="EMBL" id="CBF75318.1"/>
    </source>
</evidence>
<keyword evidence="2" id="KW-0732">Signal</keyword>
<organism evidence="4 5">
    <name type="scientific">Emericella nidulans (strain FGSC A4 / ATCC 38163 / CBS 112.46 / NRRL 194 / M139)</name>
    <name type="common">Aspergillus nidulans</name>
    <dbReference type="NCBI Taxonomy" id="227321"/>
    <lineage>
        <taxon>Eukaryota</taxon>
        <taxon>Fungi</taxon>
        <taxon>Dikarya</taxon>
        <taxon>Ascomycota</taxon>
        <taxon>Pezizomycotina</taxon>
        <taxon>Eurotiomycetes</taxon>
        <taxon>Eurotiomycetidae</taxon>
        <taxon>Eurotiales</taxon>
        <taxon>Aspergillaceae</taxon>
        <taxon>Aspergillus</taxon>
        <taxon>Aspergillus subgen. Nidulantes</taxon>
    </lineage>
</organism>
<dbReference type="STRING" id="227321.Q5B6L2"/>
<sequence length="348" mass="38175">MHALSWRLVLLVSLFTSAYAHSWVEQLMVIALNGTFVGSPGYPRGNILRSSPSFSDTAMTYLLPPDGKAEVTETDYLCMDTQRKQVQTDGSPRLQASAGAAIALRFQENGHVTLPETQIGKPKNRGTIYVYGTTEPKQDEKLVDVHKVWNEDGTGGDGRGVLLAKRDYDDGRCYQVNGGEISQKRQKEFPHEADQYMGGDLWCQADIALPSNAPSGKPYTIYWIWDWPTAAGVDPGLPNGKQEMYTTCMDVDVLDHSDSRMRQDAKYEHDQSLNSASIPEQFNGIFALQPGDSSEVTPTKPAVETPSSTLSTAPSWSATGRPVATVTVTSFVTSVQFVRPTSNAWTSP</sequence>
<dbReference type="OrthoDB" id="64281at2759"/>